<dbReference type="Proteomes" id="UP001305647">
    <property type="component" value="Unassembled WGS sequence"/>
</dbReference>
<feature type="compositionally biased region" description="Basic and acidic residues" evidence="12">
    <location>
        <begin position="201"/>
        <end position="213"/>
    </location>
</feature>
<dbReference type="GO" id="GO:0009086">
    <property type="term" value="P:methionine biosynthetic process"/>
    <property type="evidence" value="ECO:0007669"/>
    <property type="project" value="UniProtKB-KW"/>
</dbReference>
<dbReference type="AlphaFoldDB" id="A0AAN6T0V7"/>
<reference evidence="13" key="2">
    <citation type="submission" date="2023-05" db="EMBL/GenBank/DDBJ databases">
        <authorList>
            <consortium name="Lawrence Berkeley National Laboratory"/>
            <person name="Steindorff A."/>
            <person name="Hensen N."/>
            <person name="Bonometti L."/>
            <person name="Westerberg I."/>
            <person name="Brannstrom I.O."/>
            <person name="Guillou S."/>
            <person name="Cros-Aarteil S."/>
            <person name="Calhoun S."/>
            <person name="Haridas S."/>
            <person name="Kuo A."/>
            <person name="Mondo S."/>
            <person name="Pangilinan J."/>
            <person name="Riley R."/>
            <person name="Labutti K."/>
            <person name="Andreopoulos B."/>
            <person name="Lipzen A."/>
            <person name="Chen C."/>
            <person name="Yanf M."/>
            <person name="Daum C."/>
            <person name="Ng V."/>
            <person name="Clum A."/>
            <person name="Ohm R."/>
            <person name="Martin F."/>
            <person name="Silar P."/>
            <person name="Natvig D."/>
            <person name="Lalanne C."/>
            <person name="Gautier V."/>
            <person name="Ament-Velasquez S.L."/>
            <person name="Kruys A."/>
            <person name="Hutchinson M.I."/>
            <person name="Powell A.J."/>
            <person name="Barry K."/>
            <person name="Miller A.N."/>
            <person name="Grigoriev I.V."/>
            <person name="Debuchy R."/>
            <person name="Gladieux P."/>
            <person name="Thoren M.H."/>
            <person name="Johannesson H."/>
        </authorList>
    </citation>
    <scope>NUCLEOTIDE SEQUENCE</scope>
    <source>
        <strain evidence="13">CBS 757.83</strain>
    </source>
</reference>
<dbReference type="InterPro" id="IPR051750">
    <property type="entry name" value="Trans-sulfuration_enzymes"/>
</dbReference>
<accession>A0AAN6T0V7</accession>
<keyword evidence="2" id="KW-0028">Amino-acid biosynthesis</keyword>
<organism evidence="13 14">
    <name type="scientific">Parathielavia hyrcaniae</name>
    <dbReference type="NCBI Taxonomy" id="113614"/>
    <lineage>
        <taxon>Eukaryota</taxon>
        <taxon>Fungi</taxon>
        <taxon>Dikarya</taxon>
        <taxon>Ascomycota</taxon>
        <taxon>Pezizomycotina</taxon>
        <taxon>Sordariomycetes</taxon>
        <taxon>Sordariomycetidae</taxon>
        <taxon>Sordariales</taxon>
        <taxon>Chaetomiaceae</taxon>
        <taxon>Parathielavia</taxon>
    </lineage>
</organism>
<name>A0AAN6T0V7_9PEZI</name>
<comment type="pathway">
    <text evidence="8">Amino-acid biosynthesis; L-methionine biosynthesis via de novo pathway; L-cystathionine from O-succinyl-L-homoserine: step 1/1.</text>
</comment>
<evidence type="ECO:0000256" key="12">
    <source>
        <dbReference type="SAM" id="MobiDB-lite"/>
    </source>
</evidence>
<dbReference type="GO" id="GO:0003962">
    <property type="term" value="F:cystathionine gamma-synthase activity"/>
    <property type="evidence" value="ECO:0007669"/>
    <property type="project" value="UniProtKB-EC"/>
</dbReference>
<comment type="similarity">
    <text evidence="9">Belongs to the trans-sulfuration enzymes family. MET7 subfamily.</text>
</comment>
<keyword evidence="5" id="KW-0486">Methionine biosynthesis</keyword>
<dbReference type="EC" id="2.5.1.48" evidence="10"/>
<dbReference type="Gene3D" id="3.90.1150.10">
    <property type="entry name" value="Aspartate Aminotransferase, domain 1"/>
    <property type="match status" value="1"/>
</dbReference>
<feature type="region of interest" description="Disordered" evidence="12">
    <location>
        <begin position="173"/>
        <end position="213"/>
    </location>
</feature>
<evidence type="ECO:0000313" key="13">
    <source>
        <dbReference type="EMBL" id="KAK4099959.1"/>
    </source>
</evidence>
<comment type="caution">
    <text evidence="13">The sequence shown here is derived from an EMBL/GenBank/DDBJ whole genome shotgun (WGS) entry which is preliminary data.</text>
</comment>
<evidence type="ECO:0000256" key="7">
    <source>
        <dbReference type="ARBA" id="ARBA00058439"/>
    </source>
</evidence>
<dbReference type="PANTHER" id="PTHR42699:SF1">
    <property type="entry name" value="CYSTATHIONINE GAMMA-SYNTHASE-RELATED"/>
    <property type="match status" value="1"/>
</dbReference>
<comment type="cofactor">
    <cofactor evidence="1">
        <name>pyridoxal 5'-phosphate</name>
        <dbReference type="ChEBI" id="CHEBI:597326"/>
    </cofactor>
</comment>
<evidence type="ECO:0000256" key="11">
    <source>
        <dbReference type="ARBA" id="ARBA00083849"/>
    </source>
</evidence>
<comment type="function">
    <text evidence="7">Catalyzes the formation of L-cystathionine from O-succinyl-L-homoserine (OSHS) and L-cysteine, via a gamma-replacement reaction. In the absence of thiol, catalyzes gamma-elimination to form 2-oxobutanoate, succinate and ammonia.</text>
</comment>
<dbReference type="FunFam" id="3.40.640.10:FF:000111">
    <property type="entry name" value="Cystathionine gamma-synthase"/>
    <property type="match status" value="1"/>
</dbReference>
<dbReference type="InterPro" id="IPR000277">
    <property type="entry name" value="Cys/Met-Metab_PyrdxlP-dep_enz"/>
</dbReference>
<dbReference type="EMBL" id="MU863645">
    <property type="protein sequence ID" value="KAK4099959.1"/>
    <property type="molecule type" value="Genomic_DNA"/>
</dbReference>
<evidence type="ECO:0000256" key="5">
    <source>
        <dbReference type="ARBA" id="ARBA00023167"/>
    </source>
</evidence>
<evidence type="ECO:0000256" key="10">
    <source>
        <dbReference type="ARBA" id="ARBA00066530"/>
    </source>
</evidence>
<dbReference type="SUPFAM" id="SSF53383">
    <property type="entry name" value="PLP-dependent transferases"/>
    <property type="match status" value="1"/>
</dbReference>
<dbReference type="InterPro" id="IPR015421">
    <property type="entry name" value="PyrdxlP-dep_Trfase_major"/>
</dbReference>
<evidence type="ECO:0000256" key="8">
    <source>
        <dbReference type="ARBA" id="ARBA00060510"/>
    </source>
</evidence>
<dbReference type="InterPro" id="IPR015424">
    <property type="entry name" value="PyrdxlP-dep_Trfase"/>
</dbReference>
<dbReference type="GO" id="GO:0030170">
    <property type="term" value="F:pyridoxal phosphate binding"/>
    <property type="evidence" value="ECO:0007669"/>
    <property type="project" value="InterPro"/>
</dbReference>
<dbReference type="GO" id="GO:0019346">
    <property type="term" value="P:transsulfuration"/>
    <property type="evidence" value="ECO:0007669"/>
    <property type="project" value="InterPro"/>
</dbReference>
<gene>
    <name evidence="13" type="ORF">N658DRAFT_497944</name>
</gene>
<dbReference type="InterPro" id="IPR015422">
    <property type="entry name" value="PyrdxlP-dep_Trfase_small"/>
</dbReference>
<proteinExistence type="inferred from homology"/>
<keyword evidence="3 13" id="KW-0808">Transferase</keyword>
<dbReference type="Gene3D" id="3.40.640.10">
    <property type="entry name" value="Type I PLP-dependent aspartate aminotransferase-like (Major domain)"/>
    <property type="match status" value="1"/>
</dbReference>
<keyword evidence="14" id="KW-1185">Reference proteome</keyword>
<evidence type="ECO:0000256" key="9">
    <source>
        <dbReference type="ARBA" id="ARBA00061376"/>
    </source>
</evidence>
<evidence type="ECO:0000256" key="6">
    <source>
        <dbReference type="ARBA" id="ARBA00051441"/>
    </source>
</evidence>
<evidence type="ECO:0000256" key="3">
    <source>
        <dbReference type="ARBA" id="ARBA00022679"/>
    </source>
</evidence>
<evidence type="ECO:0000256" key="4">
    <source>
        <dbReference type="ARBA" id="ARBA00022898"/>
    </source>
</evidence>
<keyword evidence="4" id="KW-0663">Pyridoxal phosphate</keyword>
<dbReference type="Pfam" id="PF01053">
    <property type="entry name" value="Cys_Met_Meta_PP"/>
    <property type="match status" value="1"/>
</dbReference>
<protein>
    <recommendedName>
        <fullName evidence="10">cystathionine gamma-synthase</fullName>
        <ecNumber evidence="10">2.5.1.48</ecNumber>
    </recommendedName>
    <alternativeName>
        <fullName evidence="11">O-succinylhomoserine (thiol)-lyase</fullName>
    </alternativeName>
</protein>
<evidence type="ECO:0000256" key="2">
    <source>
        <dbReference type="ARBA" id="ARBA00022605"/>
    </source>
</evidence>
<evidence type="ECO:0000313" key="14">
    <source>
        <dbReference type="Proteomes" id="UP001305647"/>
    </source>
</evidence>
<dbReference type="FunFam" id="3.90.1150.10:FF:000063">
    <property type="entry name" value="Probable cystathionine gamma-synthase"/>
    <property type="match status" value="1"/>
</dbReference>
<sequence>MLDFRLDLGESIPPHTAHAVSVSLPTWKSNIGYEEGEDWVVGRMTTGYPRFFIHRSIQAFAADIATRFGAKESKAFLFPTRQIAVGCVSFVKARAPPAVAASLDTVHLVLDATHPGAGALASLNPSISAVLGSQEAFPFLKEYWQHTGDGVSSRRAEFCHAILKDGLLRLDDTATTPVSPSSPKPCRGPKRYQRPSSMDTTTKRVSPDRDDAVAPDLHETSRFLEERFGRNLDISFVQPARSAIKRRIAGALRTNGELSRAPRPDHEMEANSRGVINLREDDIYLFPSGMSAISNSHRALLNTRGSMKSINFGFPYVDTLKILDKFGPGVVFYGHGSESDLDDLEKRLETGERFLALFCEFPGNPLLTCPNLSRIRQLADRHDFAVVVDETIGTFGNVNVLPFADVVVSSLTKIFSGDANVMGGSAIINPNSRYYAALREWARAPGGFDEDTYWPEDVMFLERNSRDFVSRIDRINANAEAICDVLRQATAVVKSIFYPKYNETRPNYEACKLPNAGYGGLISVVLRRPEQAVAFYDAIQTAKGPSLGTNFTLASPYVLLAHYQELDWAEGFGVERNLIRISVGLEDTEHIVNVFRGALKVAEESTAASQQV</sequence>
<evidence type="ECO:0000256" key="1">
    <source>
        <dbReference type="ARBA" id="ARBA00001933"/>
    </source>
</evidence>
<comment type="catalytic activity">
    <reaction evidence="6">
        <text>O-succinyl-L-homoserine + L-cysteine = L,L-cystathionine + succinate + H(+)</text>
        <dbReference type="Rhea" id="RHEA:20397"/>
        <dbReference type="ChEBI" id="CHEBI:15378"/>
        <dbReference type="ChEBI" id="CHEBI:30031"/>
        <dbReference type="ChEBI" id="CHEBI:35235"/>
        <dbReference type="ChEBI" id="CHEBI:57661"/>
        <dbReference type="ChEBI" id="CHEBI:58161"/>
        <dbReference type="EC" id="2.5.1.48"/>
    </reaction>
</comment>
<dbReference type="PANTHER" id="PTHR42699">
    <property type="match status" value="1"/>
</dbReference>
<reference evidence="13" key="1">
    <citation type="journal article" date="2023" name="Mol. Phylogenet. Evol.">
        <title>Genome-scale phylogeny and comparative genomics of the fungal order Sordariales.</title>
        <authorList>
            <person name="Hensen N."/>
            <person name="Bonometti L."/>
            <person name="Westerberg I."/>
            <person name="Brannstrom I.O."/>
            <person name="Guillou S."/>
            <person name="Cros-Aarteil S."/>
            <person name="Calhoun S."/>
            <person name="Haridas S."/>
            <person name="Kuo A."/>
            <person name="Mondo S."/>
            <person name="Pangilinan J."/>
            <person name="Riley R."/>
            <person name="LaButti K."/>
            <person name="Andreopoulos B."/>
            <person name="Lipzen A."/>
            <person name="Chen C."/>
            <person name="Yan M."/>
            <person name="Daum C."/>
            <person name="Ng V."/>
            <person name="Clum A."/>
            <person name="Steindorff A."/>
            <person name="Ohm R.A."/>
            <person name="Martin F."/>
            <person name="Silar P."/>
            <person name="Natvig D.O."/>
            <person name="Lalanne C."/>
            <person name="Gautier V."/>
            <person name="Ament-Velasquez S.L."/>
            <person name="Kruys A."/>
            <person name="Hutchinson M.I."/>
            <person name="Powell A.J."/>
            <person name="Barry K."/>
            <person name="Miller A.N."/>
            <person name="Grigoriev I.V."/>
            <person name="Debuchy R."/>
            <person name="Gladieux P."/>
            <person name="Hiltunen Thoren M."/>
            <person name="Johannesson H."/>
        </authorList>
    </citation>
    <scope>NUCLEOTIDE SEQUENCE</scope>
    <source>
        <strain evidence="13">CBS 757.83</strain>
    </source>
</reference>